<evidence type="ECO:0000313" key="3">
    <source>
        <dbReference type="EMBL" id="SEE54572.1"/>
    </source>
</evidence>
<evidence type="ECO:0000313" key="1">
    <source>
        <dbReference type="EMBL" id="KAB0564400.1"/>
    </source>
</evidence>
<sequence length="320" mass="34538">MSLPRLDFYALTHNVATWPWPGKALLACALAGLLLVVGDAWLLSPSRERLRVLETRETALQQQLAQRADLAAGLEVRAQQFSAMEHKAAAVLGAIPGQPEVPGLLEDITRLAASNGLVVEGITVLDEQPRAFLIEQPVQIGASGAYHDLAMFVAALGGLSRIVTVHDVALRPDGALLHLELLARAYRGESLGKLSLDSEARLAYDSSARRDPFLPPASQNDWISGQPALAPDPARSRGKLEGLATDQFEMVGTLSRGGQVFALLRAASEVYRLAVGDYLGQNHGRVRAIHEGHIELVELFPDGHGAWLERPKTLKLNVNS</sequence>
<evidence type="ECO:0000313" key="2">
    <source>
        <dbReference type="EMBL" id="PTC25028.1"/>
    </source>
</evidence>
<dbReference type="EMBL" id="FNUA01000002">
    <property type="protein sequence ID" value="SEE54572.1"/>
    <property type="molecule type" value="Genomic_DNA"/>
</dbReference>
<dbReference type="Pfam" id="PF04351">
    <property type="entry name" value="PilP"/>
    <property type="match status" value="1"/>
</dbReference>
<dbReference type="GO" id="GO:0043683">
    <property type="term" value="P:type IV pilus assembly"/>
    <property type="evidence" value="ECO:0007669"/>
    <property type="project" value="InterPro"/>
</dbReference>
<gene>
    <name evidence="1" type="primary">pilO</name>
    <name evidence="2" type="ORF">C9383_17030</name>
    <name evidence="1" type="ORF">F7R03_22355</name>
    <name evidence="3" type="ORF">SAMN04490198_1819</name>
</gene>
<dbReference type="Gene3D" id="2.30.30.830">
    <property type="match status" value="1"/>
</dbReference>
<dbReference type="GO" id="GO:0043107">
    <property type="term" value="P:type IV pilus-dependent motility"/>
    <property type="evidence" value="ECO:0007669"/>
    <property type="project" value="InterPro"/>
</dbReference>
<dbReference type="EMBL" id="VZPQ01000016">
    <property type="protein sequence ID" value="KAB0564400.1"/>
    <property type="molecule type" value="Genomic_DNA"/>
</dbReference>
<evidence type="ECO:0000313" key="6">
    <source>
        <dbReference type="Proteomes" id="UP000423257"/>
    </source>
</evidence>
<dbReference type="InterPro" id="IPR007446">
    <property type="entry name" value="PilP"/>
</dbReference>
<dbReference type="InterPro" id="IPR014717">
    <property type="entry name" value="Transl_elong_EF1B/ribsomal_bS6"/>
</dbReference>
<dbReference type="Gene3D" id="3.30.70.60">
    <property type="match status" value="1"/>
</dbReference>
<dbReference type="InterPro" id="IPR007445">
    <property type="entry name" value="PilO"/>
</dbReference>
<accession>A0A1H5JPZ7</accession>
<dbReference type="Proteomes" id="UP000423257">
    <property type="component" value="Unassembled WGS sequence"/>
</dbReference>
<reference evidence="1 6" key="3">
    <citation type="submission" date="2019-09" db="EMBL/GenBank/DDBJ databases">
        <title>Draft genome sequences of 48 bacterial type strains from the CCUG.</title>
        <authorList>
            <person name="Tunovic T."/>
            <person name="Pineiro-Iglesias B."/>
            <person name="Unosson C."/>
            <person name="Inganas E."/>
            <person name="Ohlen M."/>
            <person name="Cardew S."/>
            <person name="Jensie-Markopoulos S."/>
            <person name="Salva-Serra F."/>
            <person name="Jaen-Luchoro D."/>
            <person name="Karlsson R."/>
            <person name="Svensson-Stadler L."/>
            <person name="Chun J."/>
            <person name="Moore E."/>
        </authorList>
    </citation>
    <scope>NUCLEOTIDE SEQUENCE [LARGE SCALE GENOMIC DNA]</scope>
    <source>
        <strain evidence="1 6">CCUG 51524</strain>
    </source>
</reference>
<organism evidence="3 4">
    <name type="scientific">Pseudomonas palleroniana</name>
    <dbReference type="NCBI Taxonomy" id="191390"/>
    <lineage>
        <taxon>Bacteria</taxon>
        <taxon>Pseudomonadati</taxon>
        <taxon>Pseudomonadota</taxon>
        <taxon>Gammaproteobacteria</taxon>
        <taxon>Pseudomonadales</taxon>
        <taxon>Pseudomonadaceae</taxon>
        <taxon>Pseudomonas</taxon>
    </lineage>
</organism>
<dbReference type="PANTHER" id="PTHR39555:SF1">
    <property type="entry name" value="TYPE IV PILUS INNER MEMBRANE COMPONENT PILO"/>
    <property type="match status" value="1"/>
</dbReference>
<keyword evidence="5" id="KW-1185">Reference proteome</keyword>
<name>A0A1H5JPZ7_9PSED</name>
<proteinExistence type="predicted"/>
<reference evidence="3 4" key="1">
    <citation type="submission" date="2016-10" db="EMBL/GenBank/DDBJ databases">
        <authorList>
            <person name="de Groot N.N."/>
        </authorList>
    </citation>
    <scope>NUCLEOTIDE SEQUENCE [LARGE SCALE GENOMIC DNA]</scope>
    <source>
        <strain evidence="3 4">BS3265</strain>
    </source>
</reference>
<dbReference type="PANTHER" id="PTHR39555">
    <property type="entry name" value="FIMBRIAL ASSEMBLY PROTEIN PILO-LIKE PROTEIN-RELATED"/>
    <property type="match status" value="1"/>
</dbReference>
<protein>
    <submittedName>
        <fullName evidence="2 3">Pilus assembly protein</fullName>
    </submittedName>
    <submittedName>
        <fullName evidence="1">Type 4a pilus biogenesis protein PilO</fullName>
    </submittedName>
</protein>
<dbReference type="Proteomes" id="UP000240476">
    <property type="component" value="Unassembled WGS sequence"/>
</dbReference>
<dbReference type="AlphaFoldDB" id="A0A1H5JPZ7"/>
<dbReference type="Proteomes" id="UP000199129">
    <property type="component" value="Unassembled WGS sequence"/>
</dbReference>
<dbReference type="EMBL" id="PYWX01000050">
    <property type="protein sequence ID" value="PTC25028.1"/>
    <property type="molecule type" value="Genomic_DNA"/>
</dbReference>
<evidence type="ECO:0000313" key="4">
    <source>
        <dbReference type="Proteomes" id="UP000199129"/>
    </source>
</evidence>
<dbReference type="RefSeq" id="WP_090367272.1">
    <property type="nucleotide sequence ID" value="NZ_FNUA01000002.1"/>
</dbReference>
<dbReference type="Pfam" id="PF04350">
    <property type="entry name" value="PilO"/>
    <property type="match status" value="1"/>
</dbReference>
<evidence type="ECO:0000313" key="5">
    <source>
        <dbReference type="Proteomes" id="UP000240476"/>
    </source>
</evidence>
<reference evidence="2 5" key="2">
    <citation type="submission" date="2018-03" db="EMBL/GenBank/DDBJ databases">
        <title>Draft genome sequence of the type strain of Pseudomonas palleroniana LMG 23076, isolated from rice in Cameroon.</title>
        <authorList>
            <person name="Tambong J.T."/>
        </authorList>
    </citation>
    <scope>NUCLEOTIDE SEQUENCE [LARGE SCALE GENOMIC DNA]</scope>
    <source>
        <strain evidence="2 5">LMG 23076</strain>
    </source>
</reference>